<accession>A0A067T468</accession>
<dbReference type="Proteomes" id="UP000027222">
    <property type="component" value="Unassembled WGS sequence"/>
</dbReference>
<dbReference type="EMBL" id="KL142382">
    <property type="protein sequence ID" value="KDR74739.1"/>
    <property type="molecule type" value="Genomic_DNA"/>
</dbReference>
<protein>
    <submittedName>
        <fullName evidence="1">Uncharacterized protein</fullName>
    </submittedName>
</protein>
<evidence type="ECO:0000313" key="1">
    <source>
        <dbReference type="EMBL" id="KDR74739.1"/>
    </source>
</evidence>
<proteinExistence type="predicted"/>
<sequence length="149" mass="16224">MFYACSRRPSHFQVGLFYSQPPKPQYPSTASNSANTLVHASTDTDTGFLLVSELTSMTPFVYGHAISTAFPRSTPFSTTSSQLVTPQNGIADVESSYSPPPTLPLVRPITRTQSSGLYNDFSTIARLIDRHCVPCESGPPLQKQPKVKA</sequence>
<dbReference type="AlphaFoldDB" id="A0A067T468"/>
<keyword evidence="2" id="KW-1185">Reference proteome</keyword>
<name>A0A067T468_GALM3</name>
<evidence type="ECO:0000313" key="2">
    <source>
        <dbReference type="Proteomes" id="UP000027222"/>
    </source>
</evidence>
<dbReference type="HOGENOM" id="CLU_1749778_0_0_1"/>
<gene>
    <name evidence="1" type="ORF">GALMADRAFT_141084</name>
</gene>
<reference evidence="2" key="1">
    <citation type="journal article" date="2014" name="Proc. Natl. Acad. Sci. U.S.A.">
        <title>Extensive sampling of basidiomycete genomes demonstrates inadequacy of the white-rot/brown-rot paradigm for wood decay fungi.</title>
        <authorList>
            <person name="Riley R."/>
            <person name="Salamov A.A."/>
            <person name="Brown D.W."/>
            <person name="Nagy L.G."/>
            <person name="Floudas D."/>
            <person name="Held B.W."/>
            <person name="Levasseur A."/>
            <person name="Lombard V."/>
            <person name="Morin E."/>
            <person name="Otillar R."/>
            <person name="Lindquist E.A."/>
            <person name="Sun H."/>
            <person name="LaButti K.M."/>
            <person name="Schmutz J."/>
            <person name="Jabbour D."/>
            <person name="Luo H."/>
            <person name="Baker S.E."/>
            <person name="Pisabarro A.G."/>
            <person name="Walton J.D."/>
            <person name="Blanchette R.A."/>
            <person name="Henrissat B."/>
            <person name="Martin F."/>
            <person name="Cullen D."/>
            <person name="Hibbett D.S."/>
            <person name="Grigoriev I.V."/>
        </authorList>
    </citation>
    <scope>NUCLEOTIDE SEQUENCE [LARGE SCALE GENOMIC DNA]</scope>
    <source>
        <strain evidence="2">CBS 339.88</strain>
    </source>
</reference>
<organism evidence="1 2">
    <name type="scientific">Galerina marginata (strain CBS 339.88)</name>
    <dbReference type="NCBI Taxonomy" id="685588"/>
    <lineage>
        <taxon>Eukaryota</taxon>
        <taxon>Fungi</taxon>
        <taxon>Dikarya</taxon>
        <taxon>Basidiomycota</taxon>
        <taxon>Agaricomycotina</taxon>
        <taxon>Agaricomycetes</taxon>
        <taxon>Agaricomycetidae</taxon>
        <taxon>Agaricales</taxon>
        <taxon>Agaricineae</taxon>
        <taxon>Strophariaceae</taxon>
        <taxon>Galerina</taxon>
    </lineage>
</organism>